<dbReference type="Gene3D" id="3.40.50.300">
    <property type="entry name" value="P-loop containing nucleotide triphosphate hydrolases"/>
    <property type="match status" value="1"/>
</dbReference>
<reference evidence="2 3" key="1">
    <citation type="submission" date="2016-04" db="EMBL/GenBank/DDBJ databases">
        <title>Complete genome sequence of natural rubber-degrading, novel Gram-negative bacterium, Rhizobacter gummiphilus strain NS21.</title>
        <authorList>
            <person name="Tabata M."/>
            <person name="Kasai D."/>
            <person name="Fukuda M."/>
        </authorList>
    </citation>
    <scope>NUCLEOTIDE SEQUENCE [LARGE SCALE GENOMIC DNA]</scope>
    <source>
        <strain evidence="2 3">NS21</strain>
    </source>
</reference>
<name>A0A1W6LB70_9BURK</name>
<dbReference type="RefSeq" id="WP_169726555.1">
    <property type="nucleotide sequence ID" value="NZ_BSPR01000013.1"/>
</dbReference>
<dbReference type="GO" id="GO:0006355">
    <property type="term" value="P:regulation of DNA-templated transcription"/>
    <property type="evidence" value="ECO:0007669"/>
    <property type="project" value="InterPro"/>
</dbReference>
<dbReference type="InterPro" id="IPR002182">
    <property type="entry name" value="NB-ARC"/>
</dbReference>
<dbReference type="Pfam" id="PF00931">
    <property type="entry name" value="NB-ARC"/>
    <property type="match status" value="1"/>
</dbReference>
<dbReference type="InterPro" id="IPR016032">
    <property type="entry name" value="Sig_transdc_resp-reg_C-effctor"/>
</dbReference>
<dbReference type="EMBL" id="CP015118">
    <property type="protein sequence ID" value="ARN21492.1"/>
    <property type="molecule type" value="Genomic_DNA"/>
</dbReference>
<dbReference type="Pfam" id="PF25872">
    <property type="entry name" value="HTH_77"/>
    <property type="match status" value="1"/>
</dbReference>
<dbReference type="CDD" id="cd00383">
    <property type="entry name" value="trans_reg_C"/>
    <property type="match status" value="1"/>
</dbReference>
<keyword evidence="3" id="KW-1185">Reference proteome</keyword>
<dbReference type="SMART" id="SM00382">
    <property type="entry name" value="AAA"/>
    <property type="match status" value="1"/>
</dbReference>
<dbReference type="GO" id="GO:0043531">
    <property type="term" value="F:ADP binding"/>
    <property type="evidence" value="ECO:0007669"/>
    <property type="project" value="InterPro"/>
</dbReference>
<dbReference type="KEGG" id="rgu:A4W93_17190"/>
<dbReference type="InterPro" id="IPR036388">
    <property type="entry name" value="WH-like_DNA-bd_sf"/>
</dbReference>
<organism evidence="2 3">
    <name type="scientific">Piscinibacter gummiphilus</name>
    <dbReference type="NCBI Taxonomy" id="946333"/>
    <lineage>
        <taxon>Bacteria</taxon>
        <taxon>Pseudomonadati</taxon>
        <taxon>Pseudomonadota</taxon>
        <taxon>Betaproteobacteria</taxon>
        <taxon>Burkholderiales</taxon>
        <taxon>Sphaerotilaceae</taxon>
        <taxon>Piscinibacter</taxon>
    </lineage>
</organism>
<evidence type="ECO:0000313" key="2">
    <source>
        <dbReference type="EMBL" id="ARN21492.1"/>
    </source>
</evidence>
<sequence>MTDDCQPTRSYRFGPFVLMPERQLLLREGGAVRIGARALDLLTMLVERPGELIGKRELMARVWPDVVVDESNLKVNMAALRRALGDGAGDAAASCIATVTGRGYRFVAAVESVGLSAVTASRSRRPRVPHNLPIGTIRIFGRTEVIESLTDEVDAARMVTIVGPGGIGKTTVALAVAERCFDRFPDGVWLVDLSTLTEPGGVPGAIAAAIGPGGTPSEGTGSMWRQLRDRRALLVLDSCEHLIDAIADCVQVLMACAPGVHILATSREPLMVHRERVRRLLGLSSPPEGATLDAEAALQYPAIQVFVERASERVENFRLSDADARLVGDICRRLDGMVLAIELAATRVDVFGVAGLLAALNDRFSILAERRAGPERHRTLAAAIAWSFGLLSPAEAAFLRALAVFPGAFDAEGARAVSATTRTEAMANLALLVDKSLISAEIDGERVIYRLMNTTRSYCLEWLMESGDHATVRRRHAEHICAVLEHAKSEWVQRPASEWGASYGRVIDDLRGALDWTSRDASSRPLRIRLTLAGIPCR</sequence>
<keyword evidence="1" id="KW-0238">DNA-binding</keyword>
<dbReference type="InterPro" id="IPR058852">
    <property type="entry name" value="HTH_77"/>
</dbReference>
<dbReference type="InterPro" id="IPR027417">
    <property type="entry name" value="P-loop_NTPase"/>
</dbReference>
<dbReference type="SUPFAM" id="SSF46894">
    <property type="entry name" value="C-terminal effector domain of the bipartite response regulators"/>
    <property type="match status" value="1"/>
</dbReference>
<gene>
    <name evidence="2" type="ORF">A4W93_17190</name>
</gene>
<dbReference type="STRING" id="946333.A4W93_17190"/>
<dbReference type="PRINTS" id="PR00364">
    <property type="entry name" value="DISEASERSIST"/>
</dbReference>
<dbReference type="PANTHER" id="PTHR47691:SF3">
    <property type="entry name" value="HTH-TYPE TRANSCRIPTIONAL REGULATOR RV0890C-RELATED"/>
    <property type="match status" value="1"/>
</dbReference>
<dbReference type="AlphaFoldDB" id="A0A1W6LB70"/>
<dbReference type="GO" id="GO:0000160">
    <property type="term" value="P:phosphorelay signal transduction system"/>
    <property type="evidence" value="ECO:0007669"/>
    <property type="project" value="InterPro"/>
</dbReference>
<dbReference type="PANTHER" id="PTHR47691">
    <property type="entry name" value="REGULATOR-RELATED"/>
    <property type="match status" value="1"/>
</dbReference>
<evidence type="ECO:0000313" key="3">
    <source>
        <dbReference type="Proteomes" id="UP000193427"/>
    </source>
</evidence>
<dbReference type="Proteomes" id="UP000193427">
    <property type="component" value="Chromosome"/>
</dbReference>
<proteinExistence type="predicted"/>
<dbReference type="Pfam" id="PF00486">
    <property type="entry name" value="Trans_reg_C"/>
    <property type="match status" value="1"/>
</dbReference>
<dbReference type="Gene3D" id="1.10.10.10">
    <property type="entry name" value="Winged helix-like DNA-binding domain superfamily/Winged helix DNA-binding domain"/>
    <property type="match status" value="1"/>
</dbReference>
<dbReference type="InterPro" id="IPR003593">
    <property type="entry name" value="AAA+_ATPase"/>
</dbReference>
<dbReference type="SMART" id="SM00862">
    <property type="entry name" value="Trans_reg_C"/>
    <property type="match status" value="1"/>
</dbReference>
<dbReference type="GO" id="GO:0003677">
    <property type="term" value="F:DNA binding"/>
    <property type="evidence" value="ECO:0007669"/>
    <property type="project" value="UniProtKB-UniRule"/>
</dbReference>
<dbReference type="PROSITE" id="PS51755">
    <property type="entry name" value="OMPR_PHOB"/>
    <property type="match status" value="1"/>
</dbReference>
<dbReference type="SUPFAM" id="SSF52540">
    <property type="entry name" value="P-loop containing nucleoside triphosphate hydrolases"/>
    <property type="match status" value="1"/>
</dbReference>
<accession>A0A1W6LB70</accession>
<evidence type="ECO:0000256" key="1">
    <source>
        <dbReference type="ARBA" id="ARBA00023125"/>
    </source>
</evidence>
<protein>
    <submittedName>
        <fullName evidence="2">Uncharacterized protein</fullName>
    </submittedName>
</protein>
<dbReference type="InterPro" id="IPR001867">
    <property type="entry name" value="OmpR/PhoB-type_DNA-bd"/>
</dbReference>